<name>A0A2P8H7P3_9BACI</name>
<keyword evidence="2" id="KW-0489">Methyltransferase</keyword>
<dbReference type="AlphaFoldDB" id="A0A2P8H7P3"/>
<dbReference type="PANTHER" id="PTHR47739">
    <property type="entry name" value="TRNA1(VAL) (ADENINE(37)-N6)-METHYLTRANSFERASE"/>
    <property type="match status" value="1"/>
</dbReference>
<proteinExistence type="predicted"/>
<dbReference type="InterPro" id="IPR029063">
    <property type="entry name" value="SAM-dependent_MTases_sf"/>
</dbReference>
<dbReference type="OrthoDB" id="9777257at2"/>
<dbReference type="Pfam" id="PF05175">
    <property type="entry name" value="MTS"/>
    <property type="match status" value="1"/>
</dbReference>
<keyword evidence="3" id="KW-1185">Reference proteome</keyword>
<dbReference type="RefSeq" id="WP_106589819.1">
    <property type="nucleotide sequence ID" value="NZ_PYAV01000017.1"/>
</dbReference>
<keyword evidence="2" id="KW-0808">Transferase</keyword>
<dbReference type="InterPro" id="IPR007848">
    <property type="entry name" value="Small_mtfrase_dom"/>
</dbReference>
<dbReference type="GO" id="GO:0008168">
    <property type="term" value="F:methyltransferase activity"/>
    <property type="evidence" value="ECO:0007669"/>
    <property type="project" value="UniProtKB-KW"/>
</dbReference>
<evidence type="ECO:0000313" key="3">
    <source>
        <dbReference type="Proteomes" id="UP000242310"/>
    </source>
</evidence>
<dbReference type="GO" id="GO:0032259">
    <property type="term" value="P:methylation"/>
    <property type="evidence" value="ECO:0007669"/>
    <property type="project" value="UniProtKB-KW"/>
</dbReference>
<protein>
    <submittedName>
        <fullName evidence="2">tRNA1(Val) A37 N6-methylase TrmN6</fullName>
    </submittedName>
</protein>
<feature type="domain" description="Methyltransferase small" evidence="1">
    <location>
        <begin position="22"/>
        <end position="133"/>
    </location>
</feature>
<reference evidence="2 3" key="1">
    <citation type="submission" date="2018-03" db="EMBL/GenBank/DDBJ databases">
        <title>Genomic Encyclopedia of Type Strains, Phase III (KMG-III): the genomes of soil and plant-associated and newly described type strains.</title>
        <authorList>
            <person name="Whitman W."/>
        </authorList>
    </citation>
    <scope>NUCLEOTIDE SEQUENCE [LARGE SCALE GENOMIC DNA]</scope>
    <source>
        <strain evidence="2 3">CGMCC 1.07653</strain>
    </source>
</reference>
<comment type="caution">
    <text evidence="2">The sequence shown here is derived from an EMBL/GenBank/DDBJ whole genome shotgun (WGS) entry which is preliminary data.</text>
</comment>
<accession>A0A2P8H7P3</accession>
<dbReference type="PANTHER" id="PTHR47739:SF1">
    <property type="entry name" value="TRNA1(VAL) (ADENINE(37)-N6)-METHYLTRANSFERASE"/>
    <property type="match status" value="1"/>
</dbReference>
<dbReference type="InterPro" id="IPR050210">
    <property type="entry name" value="tRNA_Adenine-N(6)_MTase"/>
</dbReference>
<dbReference type="EMBL" id="PYAV01000017">
    <property type="protein sequence ID" value="PSL42236.1"/>
    <property type="molecule type" value="Genomic_DNA"/>
</dbReference>
<dbReference type="CDD" id="cd02440">
    <property type="entry name" value="AdoMet_MTases"/>
    <property type="match status" value="1"/>
</dbReference>
<gene>
    <name evidence="2" type="ORF">B0H94_1179</name>
</gene>
<organism evidence="2 3">
    <name type="scientific">Salsuginibacillus halophilus</name>
    <dbReference type="NCBI Taxonomy" id="517424"/>
    <lineage>
        <taxon>Bacteria</taxon>
        <taxon>Bacillati</taxon>
        <taxon>Bacillota</taxon>
        <taxon>Bacilli</taxon>
        <taxon>Bacillales</taxon>
        <taxon>Bacillaceae</taxon>
        <taxon>Salsuginibacillus</taxon>
    </lineage>
</organism>
<dbReference type="SUPFAM" id="SSF53335">
    <property type="entry name" value="S-adenosyl-L-methionine-dependent methyltransferases"/>
    <property type="match status" value="1"/>
</dbReference>
<evidence type="ECO:0000313" key="2">
    <source>
        <dbReference type="EMBL" id="PSL42236.1"/>
    </source>
</evidence>
<sequence>MNKETPPLEKDERIDRINDELSIIQSSSVFSFSIDSVLLARFTSVAKTRGEMMDLGTGNGVVPLVLSSRSAVSITGLEIQPRLADMARRSVELNACTSQIKIDEGDLRKAPEVYGRGRFDVVTSNPPYFRSSQKELQNENPHLRAARHEYYSTLEDIAHTAGQLLRDRGKFSLCYRPERLAEVIQTCARHRLEPKRLQLIHPAPGKEANLMLLEMMKNGGAGLSVEPPLTVFDEARTYTKEFLAQYG</sequence>
<evidence type="ECO:0000259" key="1">
    <source>
        <dbReference type="Pfam" id="PF05175"/>
    </source>
</evidence>
<dbReference type="Proteomes" id="UP000242310">
    <property type="component" value="Unassembled WGS sequence"/>
</dbReference>
<dbReference type="Gene3D" id="3.40.50.150">
    <property type="entry name" value="Vaccinia Virus protein VP39"/>
    <property type="match status" value="1"/>
</dbReference>